<dbReference type="PANTHER" id="PTHR47839:SF1">
    <property type="entry name" value="DOMAIN PROTEIN, PUTATIVE (AFU_ORTHOLOGUE AFUA_6G04830)-RELATED"/>
    <property type="match status" value="1"/>
</dbReference>
<protein>
    <recommendedName>
        <fullName evidence="2">Sacsin/Nov domain-containing protein</fullName>
    </recommendedName>
</protein>
<feature type="compositionally biased region" description="Basic and acidic residues" evidence="1">
    <location>
        <begin position="1465"/>
        <end position="1482"/>
    </location>
</feature>
<dbReference type="Pfam" id="PF25794">
    <property type="entry name" value="SACS"/>
    <property type="match status" value="1"/>
</dbReference>
<comment type="caution">
    <text evidence="3">The sequence shown here is derived from an EMBL/GenBank/DDBJ whole genome shotgun (WGS) entry which is preliminary data.</text>
</comment>
<feature type="compositionally biased region" description="Polar residues" evidence="1">
    <location>
        <begin position="1439"/>
        <end position="1448"/>
    </location>
</feature>
<feature type="region of interest" description="Disordered" evidence="1">
    <location>
        <begin position="864"/>
        <end position="885"/>
    </location>
</feature>
<dbReference type="SUPFAM" id="SSF55874">
    <property type="entry name" value="ATPase domain of HSP90 chaperone/DNA topoisomerase II/histidine kinase"/>
    <property type="match status" value="1"/>
</dbReference>
<feature type="region of interest" description="Disordered" evidence="1">
    <location>
        <begin position="376"/>
        <end position="396"/>
    </location>
</feature>
<feature type="region of interest" description="Disordered" evidence="1">
    <location>
        <begin position="1421"/>
        <end position="1492"/>
    </location>
</feature>
<evidence type="ECO:0000256" key="1">
    <source>
        <dbReference type="SAM" id="MobiDB-lite"/>
    </source>
</evidence>
<feature type="compositionally biased region" description="Low complexity" evidence="1">
    <location>
        <begin position="163"/>
        <end position="176"/>
    </location>
</feature>
<dbReference type="PANTHER" id="PTHR47839">
    <property type="entry name" value="DOMAIN PROTEIN, PUTATIVE (AFU_ORTHOLOGUE AFUA_6G04830)-RELATED"/>
    <property type="match status" value="1"/>
</dbReference>
<dbReference type="NCBIfam" id="NF047352">
    <property type="entry name" value="P_loop_sacsin"/>
    <property type="match status" value="1"/>
</dbReference>
<feature type="compositionally biased region" description="Low complexity" evidence="1">
    <location>
        <begin position="1449"/>
        <end position="1459"/>
    </location>
</feature>
<feature type="compositionally biased region" description="Polar residues" evidence="1">
    <location>
        <begin position="1527"/>
        <end position="1548"/>
    </location>
</feature>
<sequence length="1732" mass="190522">MPPPSKADLWSTGKDETVEVNQRALIDKILARYSGENTIFRELLQNADDAGAQHVQVKFYTEAGLASLDRGEGPSKLPDVKKDMIYRYVVTNDGIPFRTEDWKRLKKIAEGNPDEEKIGAFGVGFYSLWSVCDDPFVESGDKWMGFYWKDGKDQLLARSGDLPPSSSSSAPEPSSSGNPWTSFTMALREPTLLEGPLDLARFFITSLTFMRTMKKIDMLVDDVKVLEVDKRVKGKERVHKKGLKQTSSAGMMTVTGVDATGMVITAKVMQWLAATGFTPSPLPAPIASLAKPAKAFSSFLSSSFFGRSSPAPAPAVEAPPPPPDDPFEVTTISRDIQIYQADIKVSVSPAFGRELERATKKPPPKAMPASLVFSRGDEEATDSGNGTPGSDVKKQDTGGVFSGLCPALDGEQSAKVFIGQATGQTTGIGGHLAARFIPTVERESIDLVDKHVSHWNRELLWVGGYLARLIYELEMQELQTLWMTTSVNDTTIRAQLLARGLHALRFFTFHPTTPSAMVGQGMEAAFYGCGSDNKTLPIISTAGILPISQVRLPNADMQKFLPDMPVITPTALEEAGRFIARLRDQHLLRDVALEDVVRELAAKPLPEKEMVDCLNWWQNIALMDGYNPQIRARLLDAAVLIQDNGKIVPLSMIETYVKPQSSSIPTDMPLPHHTLPYTITKDLRGNSILSIFGWTELSLLQYITFLIKPPMSGGQGADPETDIRSSPAFAERVLAMLGRAWQSISANQQTAIALELKDVACIPTKAGFKVPGEAYFEKNLLFDDLPTIALPKNTAIRGGMEKMLLAIGVRKTVNLQLVFSRLIGGGTWTCQDLMKYLVSVKDTLSSDEVARLRQTAAFPLEVEVPEGESKPPPTRRKPSQLYEPTDSMRGLGLPLLDWGEGKWKPNSEEAKMLYSLGFRRYPPIDTLLGIAAGRAPMNERALSYLLANVGVHYINFEPSAFAGVAFIPATTPAGQPMLAKPGEVFTNPACAILGFAVAQPSVAAPENAAKLRIASDPPMERLVQALLLSVPTDRDKAQKVFEYMATRLGHAMAGSLDRLGNAAFIPVKTDRDLRLARPSEVYFAPKNGEESPFRAAFTFIDFGSQANLFLRTCGVRSEPSVKDIASLLVREPQRMLVQAGSPEKYLDQLRLLATHWSTFDYMTRSSMKAASFVLASQRVPAKQTGKQVFGTWGGAEDEYEREWVLAKASDVAIVDSITMLQYFGRHVLAAPEESLLETFYEHLGAKPLRSLVQTQYIPSHPSSHPSAQAMALRKHVLERLTIFLAEARRKSSDYTIEFLAQEGNFEVQEVRDLKAKYTYRNGKHEYSHLETLYATAARKSRSKAIILTISLTAQPDDYDIAAALCGILLKTPKADDALLLNSILSTPLVALRKRGFNVDRILNQQREERLRIKAEAARQREERHALEKAPVPTDVDASSDGTSQTAVDTTGSGVSTSSSPNGKRGLFDRLRRSSRDMKDKLPPPKTPTMPGAFDGMGAGMFEGRKGLSDGSVGTATAENPTVGAGNKTGSGWHTKRPTSQQNIRNTVQKAVDASRPEQATQIRDSRHAVKDVSESQDDYCDTSAQADIVLAINPGPNSFKIWVPRDVPNHAAFLDSEKLSITNRFATEVLIPIGRVFQLAPNVMNIFWDHEGPLIAFNRGGAIFCNARYFTAWHDAATRAGNKNDAYISWYFSIAHELAHNLESAHNAAHEFYFSSIAEEYLVRFTELLRQG</sequence>
<gene>
    <name evidence="3" type="ORF">DB88DRAFT_489689</name>
</gene>
<dbReference type="InterPro" id="IPR036890">
    <property type="entry name" value="HATPase_C_sf"/>
</dbReference>
<dbReference type="Proteomes" id="UP001182556">
    <property type="component" value="Unassembled WGS sequence"/>
</dbReference>
<dbReference type="InterPro" id="IPR022155">
    <property type="entry name" value="DUF3684"/>
</dbReference>
<dbReference type="Gene3D" id="3.30.565.10">
    <property type="entry name" value="Histidine kinase-like ATPase, C-terminal domain"/>
    <property type="match status" value="1"/>
</dbReference>
<dbReference type="InterPro" id="IPR058210">
    <property type="entry name" value="SACS/Nov_dom"/>
</dbReference>
<feature type="domain" description="Sacsin/Nov" evidence="2">
    <location>
        <begin position="25"/>
        <end position="143"/>
    </location>
</feature>
<evidence type="ECO:0000259" key="2">
    <source>
        <dbReference type="Pfam" id="PF25794"/>
    </source>
</evidence>
<evidence type="ECO:0000313" key="4">
    <source>
        <dbReference type="Proteomes" id="UP001182556"/>
    </source>
</evidence>
<evidence type="ECO:0000313" key="3">
    <source>
        <dbReference type="EMBL" id="KAK1924283.1"/>
    </source>
</evidence>
<feature type="compositionally biased region" description="Basic and acidic residues" evidence="1">
    <location>
        <begin position="1563"/>
        <end position="1573"/>
    </location>
</feature>
<dbReference type="Pfam" id="PF12449">
    <property type="entry name" value="DUF3684"/>
    <property type="match status" value="1"/>
</dbReference>
<accession>A0AAD9FQ91</accession>
<proteinExistence type="predicted"/>
<keyword evidence="4" id="KW-1185">Reference proteome</keyword>
<reference evidence="3" key="1">
    <citation type="submission" date="2023-02" db="EMBL/GenBank/DDBJ databases">
        <title>Identification and recombinant expression of a fungal hydrolase from Papiliotrema laurentii that hydrolyzes apple cutin and clears colloidal polyester polyurethane.</title>
        <authorList>
            <consortium name="DOE Joint Genome Institute"/>
            <person name="Roman V.A."/>
            <person name="Bojanowski C."/>
            <person name="Crable B.R."/>
            <person name="Wagner D.N."/>
            <person name="Hung C.S."/>
            <person name="Nadeau L.J."/>
            <person name="Schratz L."/>
            <person name="Haridas S."/>
            <person name="Pangilinan J."/>
            <person name="Lipzen A."/>
            <person name="Na H."/>
            <person name="Yan M."/>
            <person name="Ng V."/>
            <person name="Grigoriev I.V."/>
            <person name="Spatafora J.W."/>
            <person name="Barlow D."/>
            <person name="Biffinger J."/>
            <person name="Kelley-Loughnane N."/>
            <person name="Varaljay V.A."/>
            <person name="Crookes-Goodson W.J."/>
        </authorList>
    </citation>
    <scope>NUCLEOTIDE SEQUENCE</scope>
    <source>
        <strain evidence="3">5307AH</strain>
    </source>
</reference>
<organism evidence="3 4">
    <name type="scientific">Papiliotrema laurentii</name>
    <name type="common">Cryptococcus laurentii</name>
    <dbReference type="NCBI Taxonomy" id="5418"/>
    <lineage>
        <taxon>Eukaryota</taxon>
        <taxon>Fungi</taxon>
        <taxon>Dikarya</taxon>
        <taxon>Basidiomycota</taxon>
        <taxon>Agaricomycotina</taxon>
        <taxon>Tremellomycetes</taxon>
        <taxon>Tremellales</taxon>
        <taxon>Rhynchogastremaceae</taxon>
        <taxon>Papiliotrema</taxon>
    </lineage>
</organism>
<dbReference type="EMBL" id="JAODAN010000005">
    <property type="protein sequence ID" value="KAK1924283.1"/>
    <property type="molecule type" value="Genomic_DNA"/>
</dbReference>
<feature type="region of interest" description="Disordered" evidence="1">
    <location>
        <begin position="158"/>
        <end position="181"/>
    </location>
</feature>
<feature type="region of interest" description="Disordered" evidence="1">
    <location>
        <begin position="1509"/>
        <end position="1576"/>
    </location>
</feature>
<name>A0AAD9FQ91_PAPLA</name>